<sequence length="63" mass="7231">MLLETLRDSFLATKNRKTINIKKSQIGIKKDTLKSQIGEENKLKLDQLADAKQINKSYLIERG</sequence>
<dbReference type="Proteomes" id="UP001338309">
    <property type="component" value="Unassembled WGS sequence"/>
</dbReference>
<organism evidence="1 2">
    <name type="scientific">Algoriphagus confluentis</name>
    <dbReference type="NCBI Taxonomy" id="1697556"/>
    <lineage>
        <taxon>Bacteria</taxon>
        <taxon>Pseudomonadati</taxon>
        <taxon>Bacteroidota</taxon>
        <taxon>Cytophagia</taxon>
        <taxon>Cytophagales</taxon>
        <taxon>Cyclobacteriaceae</taxon>
        <taxon>Algoriphagus</taxon>
    </lineage>
</organism>
<protein>
    <submittedName>
        <fullName evidence="1">Uncharacterized protein</fullName>
    </submittedName>
</protein>
<accession>A0ABQ6PU58</accession>
<keyword evidence="2" id="KW-1185">Reference proteome</keyword>
<comment type="caution">
    <text evidence="1">The sequence shown here is derived from an EMBL/GenBank/DDBJ whole genome shotgun (WGS) entry which is preliminary data.</text>
</comment>
<gene>
    <name evidence="1" type="ORF">Aconfl_41490</name>
</gene>
<evidence type="ECO:0000313" key="2">
    <source>
        <dbReference type="Proteomes" id="UP001338309"/>
    </source>
</evidence>
<reference evidence="1 2" key="1">
    <citation type="submission" date="2023-08" db="EMBL/GenBank/DDBJ databases">
        <title>Draft genome sequence of Algoriphagus confluentis.</title>
        <authorList>
            <person name="Takatani N."/>
            <person name="Hosokawa M."/>
            <person name="Sawabe T."/>
        </authorList>
    </citation>
    <scope>NUCLEOTIDE SEQUENCE [LARGE SCALE GENOMIC DNA]</scope>
    <source>
        <strain evidence="1 2">NBRC 111222</strain>
    </source>
</reference>
<name>A0ABQ6PU58_9BACT</name>
<dbReference type="EMBL" id="BTPD01000020">
    <property type="protein sequence ID" value="GMQ31504.1"/>
    <property type="molecule type" value="Genomic_DNA"/>
</dbReference>
<proteinExistence type="predicted"/>
<evidence type="ECO:0000313" key="1">
    <source>
        <dbReference type="EMBL" id="GMQ31504.1"/>
    </source>
</evidence>